<reference evidence="2" key="1">
    <citation type="journal article" date="2020" name="Stud. Mycol.">
        <title>101 Dothideomycetes genomes: a test case for predicting lifestyles and emergence of pathogens.</title>
        <authorList>
            <person name="Haridas S."/>
            <person name="Albert R."/>
            <person name="Binder M."/>
            <person name="Bloem J."/>
            <person name="Labutti K."/>
            <person name="Salamov A."/>
            <person name="Andreopoulos B."/>
            <person name="Baker S."/>
            <person name="Barry K."/>
            <person name="Bills G."/>
            <person name="Bluhm B."/>
            <person name="Cannon C."/>
            <person name="Castanera R."/>
            <person name="Culley D."/>
            <person name="Daum C."/>
            <person name="Ezra D."/>
            <person name="Gonzalez J."/>
            <person name="Henrissat B."/>
            <person name="Kuo A."/>
            <person name="Liang C."/>
            <person name="Lipzen A."/>
            <person name="Lutzoni F."/>
            <person name="Magnuson J."/>
            <person name="Mondo S."/>
            <person name="Nolan M."/>
            <person name="Ohm R."/>
            <person name="Pangilinan J."/>
            <person name="Park H.-J."/>
            <person name="Ramirez L."/>
            <person name="Alfaro M."/>
            <person name="Sun H."/>
            <person name="Tritt A."/>
            <person name="Yoshinaga Y."/>
            <person name="Zwiers L.-H."/>
            <person name="Turgeon B."/>
            <person name="Goodwin S."/>
            <person name="Spatafora J."/>
            <person name="Crous P."/>
            <person name="Grigoriev I."/>
        </authorList>
    </citation>
    <scope>NUCLEOTIDE SEQUENCE</scope>
    <source>
        <strain evidence="2">CBS 207.26</strain>
    </source>
</reference>
<feature type="compositionally biased region" description="Basic and acidic residues" evidence="1">
    <location>
        <begin position="11"/>
        <end position="25"/>
    </location>
</feature>
<gene>
    <name evidence="2" type="ORF">K469DRAFT_711284</name>
</gene>
<feature type="region of interest" description="Disordered" evidence="1">
    <location>
        <begin position="1"/>
        <end position="25"/>
    </location>
</feature>
<organism evidence="2 3">
    <name type="scientific">Zopfia rhizophila CBS 207.26</name>
    <dbReference type="NCBI Taxonomy" id="1314779"/>
    <lineage>
        <taxon>Eukaryota</taxon>
        <taxon>Fungi</taxon>
        <taxon>Dikarya</taxon>
        <taxon>Ascomycota</taxon>
        <taxon>Pezizomycotina</taxon>
        <taxon>Dothideomycetes</taxon>
        <taxon>Dothideomycetes incertae sedis</taxon>
        <taxon>Zopfiaceae</taxon>
        <taxon>Zopfia</taxon>
    </lineage>
</organism>
<evidence type="ECO:0000313" key="2">
    <source>
        <dbReference type="EMBL" id="KAF2182937.1"/>
    </source>
</evidence>
<evidence type="ECO:0000313" key="3">
    <source>
        <dbReference type="Proteomes" id="UP000800200"/>
    </source>
</evidence>
<accession>A0A6A6DTC8</accession>
<evidence type="ECO:0008006" key="4">
    <source>
        <dbReference type="Google" id="ProtNLM"/>
    </source>
</evidence>
<feature type="compositionally biased region" description="Basic residues" evidence="1">
    <location>
        <begin position="1"/>
        <end position="10"/>
    </location>
</feature>
<feature type="compositionally biased region" description="Basic residues" evidence="1">
    <location>
        <begin position="70"/>
        <end position="79"/>
    </location>
</feature>
<dbReference type="OrthoDB" id="3761119at2759"/>
<dbReference type="Proteomes" id="UP000800200">
    <property type="component" value="Unassembled WGS sequence"/>
</dbReference>
<dbReference type="EMBL" id="ML994645">
    <property type="protein sequence ID" value="KAF2182937.1"/>
    <property type="molecule type" value="Genomic_DNA"/>
</dbReference>
<evidence type="ECO:0000256" key="1">
    <source>
        <dbReference type="SAM" id="MobiDB-lite"/>
    </source>
</evidence>
<keyword evidence="3" id="KW-1185">Reference proteome</keyword>
<name>A0A6A6DTC8_9PEZI</name>
<dbReference type="AlphaFoldDB" id="A0A6A6DTC8"/>
<feature type="region of interest" description="Disordered" evidence="1">
    <location>
        <begin position="66"/>
        <end position="89"/>
    </location>
</feature>
<sequence>MPNIVRRPRSRRPEPRVKRPCDSGTHLTDEQRRRIHFLSQHLGCSQRAIASTLRLPRTTVQSAIYDMTGRSKKQQHRRQTSTSTPNSTSAIEASNKIIYITSAPCMRATARPDVRQAFSPYSTCATPIVPSNVPSIPGCYHRLPSRCGTVSCSGDNAYSSAEAGVPANNSHCCLANLMTEHIDFEQFDAYGSTRSRTSLQQIPPRLMPMEPRIVYKSTPNHA</sequence>
<proteinExistence type="predicted"/>
<protein>
    <recommendedName>
        <fullName evidence="4">Transposase IS30-like HTH domain-containing protein</fullName>
    </recommendedName>
</protein>
<feature type="compositionally biased region" description="Polar residues" evidence="1">
    <location>
        <begin position="80"/>
        <end position="89"/>
    </location>
</feature>